<dbReference type="HOGENOM" id="CLU_022048_8_3_1"/>
<evidence type="ECO:0000256" key="5">
    <source>
        <dbReference type="ARBA" id="ARBA00012251"/>
    </source>
</evidence>
<feature type="domain" description="RING-type" evidence="14">
    <location>
        <begin position="293"/>
        <end position="339"/>
    </location>
</feature>
<comment type="function">
    <text evidence="3">Might act as an E3 ubiquitin-protein ligase, or as part of E3 complex, which accepts ubiquitin from specific E2 ubiquitin-conjugating enzymes and then transfers it to substrates.</text>
</comment>
<reference evidence="16" key="2">
    <citation type="submission" date="2017-06" db="EMBL/GenBank/DDBJ databases">
        <title>WGS assembly of Brachypodium distachyon.</title>
        <authorList>
            <consortium name="The International Brachypodium Initiative"/>
            <person name="Lucas S."/>
            <person name="Harmon-Smith M."/>
            <person name="Lail K."/>
            <person name="Tice H."/>
            <person name="Grimwood J."/>
            <person name="Bruce D."/>
            <person name="Barry K."/>
            <person name="Shu S."/>
            <person name="Lindquist E."/>
            <person name="Wang M."/>
            <person name="Pitluck S."/>
            <person name="Vogel J.P."/>
            <person name="Garvin D.F."/>
            <person name="Mockler T.C."/>
            <person name="Schmutz J."/>
            <person name="Rokhsar D."/>
            <person name="Bevan M.W."/>
        </authorList>
    </citation>
    <scope>NUCLEOTIDE SEQUENCE</scope>
    <source>
        <strain evidence="16">Bd21</strain>
    </source>
</reference>
<dbReference type="InterPro" id="IPR044066">
    <property type="entry name" value="TRIAD_supradom"/>
</dbReference>
<dbReference type="GO" id="GO:0061630">
    <property type="term" value="F:ubiquitin protein ligase activity"/>
    <property type="evidence" value="ECO:0000318"/>
    <property type="project" value="GO_Central"/>
</dbReference>
<dbReference type="CDD" id="cd22582">
    <property type="entry name" value="BRcat_RBR_unk"/>
    <property type="match status" value="1"/>
</dbReference>
<dbReference type="SUPFAM" id="SSF57850">
    <property type="entry name" value="RING/U-box"/>
    <property type="match status" value="2"/>
</dbReference>
<dbReference type="PROSITE" id="PS50089">
    <property type="entry name" value="ZF_RING_2"/>
    <property type="match status" value="1"/>
</dbReference>
<dbReference type="InterPro" id="IPR002156">
    <property type="entry name" value="RNaseH_domain"/>
</dbReference>
<evidence type="ECO:0000256" key="3">
    <source>
        <dbReference type="ARBA" id="ARBA00003976"/>
    </source>
</evidence>
<evidence type="ECO:0000256" key="12">
    <source>
        <dbReference type="PROSITE-ProRule" id="PRU00175"/>
    </source>
</evidence>
<dbReference type="KEGG" id="bdi:100828328"/>
<accession>I1IVA4</accession>
<protein>
    <recommendedName>
        <fullName evidence="5">RBR-type E3 ubiquitin transferase</fullName>
        <ecNumber evidence="5">2.3.2.31</ecNumber>
    </recommendedName>
</protein>
<dbReference type="Gene3D" id="3.30.40.10">
    <property type="entry name" value="Zinc/RING finger domain, C3HC4 (zinc finger)"/>
    <property type="match status" value="1"/>
</dbReference>
<dbReference type="Pfam" id="PF13456">
    <property type="entry name" value="RVT_3"/>
    <property type="match status" value="1"/>
</dbReference>
<evidence type="ECO:0000256" key="11">
    <source>
        <dbReference type="ARBA" id="ARBA00022833"/>
    </source>
</evidence>
<reference evidence="17" key="3">
    <citation type="submission" date="2018-08" db="UniProtKB">
        <authorList>
            <consortium name="EnsemblPlants"/>
        </authorList>
    </citation>
    <scope>IDENTIFICATION</scope>
    <source>
        <strain evidence="17">cv. Bd21</strain>
    </source>
</reference>
<name>I1IVA4_BRADI</name>
<evidence type="ECO:0000313" key="17">
    <source>
        <dbReference type="EnsemblPlants" id="PNT65620"/>
    </source>
</evidence>
<dbReference type="GO" id="GO:0005737">
    <property type="term" value="C:cytoplasm"/>
    <property type="evidence" value="ECO:0000318"/>
    <property type="project" value="GO_Central"/>
</dbReference>
<keyword evidence="9 12" id="KW-0863">Zinc-finger</keyword>
<dbReference type="Gene3D" id="1.20.120.1750">
    <property type="match status" value="1"/>
</dbReference>
<evidence type="ECO:0000256" key="10">
    <source>
        <dbReference type="ARBA" id="ARBA00022786"/>
    </source>
</evidence>
<feature type="compositionally biased region" description="Low complexity" evidence="13">
    <location>
        <begin position="33"/>
        <end position="55"/>
    </location>
</feature>
<dbReference type="GO" id="GO:0016567">
    <property type="term" value="P:protein ubiquitination"/>
    <property type="evidence" value="ECO:0007669"/>
    <property type="project" value="InterPro"/>
</dbReference>
<dbReference type="InterPro" id="IPR031127">
    <property type="entry name" value="E3_UB_ligase_RBR"/>
</dbReference>
<dbReference type="PROSITE" id="PS00518">
    <property type="entry name" value="ZF_RING_1"/>
    <property type="match status" value="1"/>
</dbReference>
<dbReference type="FunFam" id="1.20.120.1750:FF:000019">
    <property type="entry name" value="RBR-type E3 ubiquitin transferase"/>
    <property type="match status" value="1"/>
</dbReference>
<comment type="similarity">
    <text evidence="4">Belongs to the RBR family. Ariadne subfamily.</text>
</comment>
<dbReference type="Pfam" id="PF00097">
    <property type="entry name" value="zf-C3HC4"/>
    <property type="match status" value="1"/>
</dbReference>
<dbReference type="Gene3D" id="3.30.420.10">
    <property type="entry name" value="Ribonuclease H-like superfamily/Ribonuclease H"/>
    <property type="match status" value="1"/>
</dbReference>
<dbReference type="EnsemblPlants" id="PNT65620">
    <property type="protein sequence ID" value="PNT65620"/>
    <property type="gene ID" value="BRADI_4g45200v3"/>
</dbReference>
<dbReference type="GO" id="GO:0004523">
    <property type="term" value="F:RNA-DNA hybrid ribonuclease activity"/>
    <property type="evidence" value="ECO:0007669"/>
    <property type="project" value="InterPro"/>
</dbReference>
<feature type="compositionally biased region" description="Acidic residues" evidence="13">
    <location>
        <begin position="518"/>
        <end position="540"/>
    </location>
</feature>
<sequence>MASAAADDDLDLAFRLQLAEALQASLRLDTRNPSSSKTPAIASSSTSSSSSRPGPLDSDAAYALALHAADLRRAEEDHRYAKACRAYHARAAASVRVAAHDAVFARELAAVPEDRWADDGDNIERPLESSAAAGPLFRVFFKGMSSKEVVAPRDRDPGVAALAVAICGPQGEVVLRVQKPVQAFVGGRMTLEVMALNEGLHAALGLGIQSVKIVTDYRSLSNHLLGYWHPTQKKVIDVLNQAASLRKKFQRCQISLVQRNQLDYVMKLARDSIDSQVAKAAAMDASKEKRETCTICLEDTDVTKIHAVEGCGHRFCFSCMKEHVKVKLLDGTLPACPQDGCTTKLSVEGSKIFLSPRLLDIMVQRIREAQIPPTQKIYCPYPKCSALMSLSEVIRPMQESSSKYTIADAATLRNCVKCRGSFCISCKVPWHDRMSCYDYKRRYPHARPEDAKLQNLARQQLWRQCIKCKHMIELAEGCYHMTCVCGYEFCYTCGKEWKEKKATCSCPLWDEGNIIHDDSDEDDDDDDDDYDEDEDDDDDYYPANQDHGRHHGGGGAQVHYGYNNNPGRHRRGGAPRIFYNYNN</sequence>
<dbReference type="PANTHER" id="PTHR11685">
    <property type="entry name" value="RBR FAMILY RING FINGER AND IBR DOMAIN-CONTAINING"/>
    <property type="match status" value="1"/>
</dbReference>
<evidence type="ECO:0000256" key="9">
    <source>
        <dbReference type="ARBA" id="ARBA00022771"/>
    </source>
</evidence>
<dbReference type="EC" id="2.3.2.31" evidence="5"/>
<dbReference type="CDD" id="cd22584">
    <property type="entry name" value="Rcat_RBR_unk"/>
    <property type="match status" value="1"/>
</dbReference>
<keyword evidence="8" id="KW-0677">Repeat</keyword>
<dbReference type="Proteomes" id="UP000008810">
    <property type="component" value="Chromosome 4"/>
</dbReference>
<comment type="catalytic activity">
    <reaction evidence="1">
        <text>[E2 ubiquitin-conjugating enzyme]-S-ubiquitinyl-L-cysteine + [acceptor protein]-L-lysine = [E2 ubiquitin-conjugating enzyme]-L-cysteine + [acceptor protein]-N(6)-ubiquitinyl-L-lysine.</text>
        <dbReference type="EC" id="2.3.2.31"/>
    </reaction>
</comment>
<dbReference type="InterPro" id="IPR001841">
    <property type="entry name" value="Znf_RING"/>
</dbReference>
<evidence type="ECO:0000256" key="1">
    <source>
        <dbReference type="ARBA" id="ARBA00001798"/>
    </source>
</evidence>
<evidence type="ECO:0000256" key="2">
    <source>
        <dbReference type="ARBA" id="ARBA00001947"/>
    </source>
</evidence>
<dbReference type="InterPro" id="IPR002867">
    <property type="entry name" value="IBR_dom"/>
</dbReference>
<evidence type="ECO:0000259" key="15">
    <source>
        <dbReference type="PROSITE" id="PS51873"/>
    </source>
</evidence>
<evidence type="ECO:0000256" key="7">
    <source>
        <dbReference type="ARBA" id="ARBA00022723"/>
    </source>
</evidence>
<comment type="cofactor">
    <cofactor evidence="2">
        <name>Zn(2+)</name>
        <dbReference type="ChEBI" id="CHEBI:29105"/>
    </cofactor>
</comment>
<keyword evidence="10" id="KW-0833">Ubl conjugation pathway</keyword>
<dbReference type="eggNOG" id="KOG1812">
    <property type="taxonomic scope" value="Eukaryota"/>
</dbReference>
<evidence type="ECO:0000256" key="8">
    <source>
        <dbReference type="ARBA" id="ARBA00022737"/>
    </source>
</evidence>
<dbReference type="AlphaFoldDB" id="I1IVA4"/>
<dbReference type="InterPro" id="IPR013083">
    <property type="entry name" value="Znf_RING/FYVE/PHD"/>
</dbReference>
<evidence type="ECO:0000313" key="18">
    <source>
        <dbReference type="Proteomes" id="UP000008810"/>
    </source>
</evidence>
<dbReference type="FunFam" id="3.30.40.10:FF:000230">
    <property type="entry name" value="RBR-type E3 ubiquitin transferase"/>
    <property type="match status" value="1"/>
</dbReference>
<dbReference type="Gramene" id="PNT65620">
    <property type="protein sequence ID" value="PNT65620"/>
    <property type="gene ID" value="BRADI_4g45200v3"/>
</dbReference>
<reference evidence="16 17" key="1">
    <citation type="journal article" date="2010" name="Nature">
        <title>Genome sequencing and analysis of the model grass Brachypodium distachyon.</title>
        <authorList>
            <consortium name="International Brachypodium Initiative"/>
        </authorList>
    </citation>
    <scope>NUCLEOTIDE SEQUENCE [LARGE SCALE GENOMIC DNA]</scope>
    <source>
        <strain evidence="16">Bd21</strain>
        <strain evidence="17">cv. Bd21</strain>
    </source>
</reference>
<dbReference type="InterPro" id="IPR012337">
    <property type="entry name" value="RNaseH-like_sf"/>
</dbReference>
<feature type="domain" description="RING-type" evidence="15">
    <location>
        <begin position="289"/>
        <end position="510"/>
    </location>
</feature>
<gene>
    <name evidence="17" type="primary">LOC100828328</name>
    <name evidence="16" type="ORF">BRADI_4g45200v3</name>
</gene>
<dbReference type="GO" id="GO:0008270">
    <property type="term" value="F:zinc ion binding"/>
    <property type="evidence" value="ECO:0007669"/>
    <property type="project" value="UniProtKB-KW"/>
</dbReference>
<dbReference type="EMBL" id="CM000883">
    <property type="protein sequence ID" value="PNT65620.1"/>
    <property type="molecule type" value="Genomic_DNA"/>
</dbReference>
<dbReference type="SMART" id="SM00184">
    <property type="entry name" value="RING"/>
    <property type="match status" value="1"/>
</dbReference>
<dbReference type="InterPro" id="IPR036397">
    <property type="entry name" value="RNaseH_sf"/>
</dbReference>
<dbReference type="GO" id="GO:0031624">
    <property type="term" value="F:ubiquitin conjugating enzyme binding"/>
    <property type="evidence" value="ECO:0000318"/>
    <property type="project" value="GO_Central"/>
</dbReference>
<feature type="region of interest" description="Disordered" evidence="13">
    <location>
        <begin position="515"/>
        <end position="576"/>
    </location>
</feature>
<dbReference type="GO" id="GO:0003676">
    <property type="term" value="F:nucleic acid binding"/>
    <property type="evidence" value="ECO:0007669"/>
    <property type="project" value="InterPro"/>
</dbReference>
<keyword evidence="6" id="KW-0808">Transferase</keyword>
<dbReference type="SMART" id="SM00647">
    <property type="entry name" value="IBR"/>
    <property type="match status" value="2"/>
</dbReference>
<dbReference type="FunFam" id="3.30.420.10:FF:000154">
    <property type="entry name" value="RBR-type E3 ubiquitin transferase"/>
    <property type="match status" value="1"/>
</dbReference>
<dbReference type="GO" id="GO:0000151">
    <property type="term" value="C:ubiquitin ligase complex"/>
    <property type="evidence" value="ECO:0000318"/>
    <property type="project" value="GO_Central"/>
</dbReference>
<dbReference type="GO" id="GO:0006511">
    <property type="term" value="P:ubiquitin-dependent protein catabolic process"/>
    <property type="evidence" value="ECO:0000318"/>
    <property type="project" value="GO_Central"/>
</dbReference>
<proteinExistence type="inferred from homology"/>
<keyword evidence="18" id="KW-1185">Reference proteome</keyword>
<keyword evidence="7" id="KW-0479">Metal-binding</keyword>
<evidence type="ECO:0000259" key="14">
    <source>
        <dbReference type="PROSITE" id="PS50089"/>
    </source>
</evidence>
<dbReference type="SUPFAM" id="SSF53098">
    <property type="entry name" value="Ribonuclease H-like"/>
    <property type="match status" value="1"/>
</dbReference>
<dbReference type="OMA" id="CAKFLTP"/>
<dbReference type="InterPro" id="IPR017907">
    <property type="entry name" value="Znf_RING_CS"/>
</dbReference>
<organism evidence="16">
    <name type="scientific">Brachypodium distachyon</name>
    <name type="common">Purple false brome</name>
    <name type="synonym">Trachynia distachya</name>
    <dbReference type="NCBI Taxonomy" id="15368"/>
    <lineage>
        <taxon>Eukaryota</taxon>
        <taxon>Viridiplantae</taxon>
        <taxon>Streptophyta</taxon>
        <taxon>Embryophyta</taxon>
        <taxon>Tracheophyta</taxon>
        <taxon>Spermatophyta</taxon>
        <taxon>Magnoliopsida</taxon>
        <taxon>Liliopsida</taxon>
        <taxon>Poales</taxon>
        <taxon>Poaceae</taxon>
        <taxon>BOP clade</taxon>
        <taxon>Pooideae</taxon>
        <taxon>Stipodae</taxon>
        <taxon>Brachypodieae</taxon>
        <taxon>Brachypodium</taxon>
    </lineage>
</organism>
<feature type="region of interest" description="Disordered" evidence="13">
    <location>
        <begin position="29"/>
        <end position="55"/>
    </location>
</feature>
<evidence type="ECO:0000256" key="4">
    <source>
        <dbReference type="ARBA" id="ARBA00005884"/>
    </source>
</evidence>
<evidence type="ECO:0000313" key="16">
    <source>
        <dbReference type="EMBL" id="PNT65620.1"/>
    </source>
</evidence>
<dbReference type="RefSeq" id="XP_010238832.1">
    <property type="nucleotide sequence ID" value="XM_010240530.3"/>
</dbReference>
<dbReference type="OrthoDB" id="9977870at2759"/>
<evidence type="ECO:0000256" key="13">
    <source>
        <dbReference type="SAM" id="MobiDB-lite"/>
    </source>
</evidence>
<dbReference type="PROSITE" id="PS51873">
    <property type="entry name" value="TRIAD"/>
    <property type="match status" value="1"/>
</dbReference>
<keyword evidence="11" id="KW-0862">Zinc</keyword>
<dbReference type="Pfam" id="PF01485">
    <property type="entry name" value="IBR"/>
    <property type="match status" value="2"/>
</dbReference>
<evidence type="ECO:0000256" key="6">
    <source>
        <dbReference type="ARBA" id="ARBA00022679"/>
    </source>
</evidence>
<dbReference type="GeneID" id="100828328"/>
<dbReference type="InterPro" id="IPR018957">
    <property type="entry name" value="Znf_C3HC4_RING-type"/>
</dbReference>
<dbReference type="STRING" id="15368.I1IVA4"/>